<dbReference type="CDD" id="cd00586">
    <property type="entry name" value="4HBT"/>
    <property type="match status" value="2"/>
</dbReference>
<evidence type="ECO:0000256" key="6">
    <source>
        <dbReference type="ARBA" id="ARBA00023098"/>
    </source>
</evidence>
<dbReference type="OrthoDB" id="9801517at2"/>
<accession>W6NHL1</accession>
<evidence type="ECO:0000313" key="10">
    <source>
        <dbReference type="EMBL" id="CDL91562.1"/>
    </source>
</evidence>
<evidence type="ECO:0000256" key="1">
    <source>
        <dbReference type="ARBA" id="ARBA00006500"/>
    </source>
</evidence>
<name>W6NHL1_CLOTY</name>
<dbReference type="Proteomes" id="UP000019482">
    <property type="component" value="Unassembled WGS sequence"/>
</dbReference>
<comment type="caution">
    <text evidence="10">The sequence shown here is derived from an EMBL/GenBank/DDBJ whole genome shotgun (WGS) entry which is preliminary data.</text>
</comment>
<evidence type="ECO:0000256" key="2">
    <source>
        <dbReference type="ARBA" id="ARBA00022516"/>
    </source>
</evidence>
<dbReference type="Pfam" id="PF20791">
    <property type="entry name" value="Acyl-ACP_TE_C"/>
    <property type="match status" value="1"/>
</dbReference>
<comment type="similarity">
    <text evidence="1">Belongs to the acyl-ACP thioesterase family.</text>
</comment>
<evidence type="ECO:0000256" key="7">
    <source>
        <dbReference type="ARBA" id="ARBA00023160"/>
    </source>
</evidence>
<evidence type="ECO:0000313" key="11">
    <source>
        <dbReference type="Proteomes" id="UP000019482"/>
    </source>
</evidence>
<keyword evidence="2" id="KW-0444">Lipid biosynthesis</keyword>
<dbReference type="InterPro" id="IPR049427">
    <property type="entry name" value="Acyl-ACP_TE_C"/>
</dbReference>
<gene>
    <name evidence="10" type="ORF">CTDIVETGP_1632</name>
</gene>
<dbReference type="EMBL" id="CBXI010000026">
    <property type="protein sequence ID" value="CDL91562.1"/>
    <property type="molecule type" value="Genomic_DNA"/>
</dbReference>
<proteinExistence type="inferred from homology"/>
<dbReference type="GO" id="GO:0016297">
    <property type="term" value="F:fatty acyl-[ACP] hydrolase activity"/>
    <property type="evidence" value="ECO:0007669"/>
    <property type="project" value="UniProtKB-EC"/>
</dbReference>
<feature type="domain" description="Acyl-ACP thioesterase N-terminal hotdog" evidence="8">
    <location>
        <begin position="5"/>
        <end position="132"/>
    </location>
</feature>
<keyword evidence="3 10" id="KW-0378">Hydrolase</keyword>
<evidence type="ECO:0000259" key="8">
    <source>
        <dbReference type="Pfam" id="PF01643"/>
    </source>
</evidence>
<keyword evidence="7" id="KW-0275">Fatty acid biosynthesis</keyword>
<keyword evidence="5" id="KW-0809">Transit peptide</keyword>
<dbReference type="PANTHER" id="PTHR31727">
    <property type="entry name" value="OLEOYL-ACYL CARRIER PROTEIN THIOESTERASE 1, CHLOROPLASTIC"/>
    <property type="match status" value="1"/>
</dbReference>
<dbReference type="InterPro" id="IPR045023">
    <property type="entry name" value="FATA/B"/>
</dbReference>
<keyword evidence="4" id="KW-0276">Fatty acid metabolism</keyword>
<dbReference type="AlphaFoldDB" id="W6NHL1"/>
<evidence type="ECO:0000259" key="9">
    <source>
        <dbReference type="Pfam" id="PF20791"/>
    </source>
</evidence>
<dbReference type="RefSeq" id="WP_017895968.1">
    <property type="nucleotide sequence ID" value="NZ_CBXI010000026.1"/>
</dbReference>
<dbReference type="SUPFAM" id="SSF54637">
    <property type="entry name" value="Thioesterase/thiol ester dehydrase-isomerase"/>
    <property type="match status" value="2"/>
</dbReference>
<dbReference type="PANTHER" id="PTHR31727:SF6">
    <property type="entry name" value="OLEOYL-ACYL CARRIER PROTEIN THIOESTERASE 1, CHLOROPLASTIC"/>
    <property type="match status" value="1"/>
</dbReference>
<keyword evidence="6" id="KW-0443">Lipid metabolism</keyword>
<reference evidence="10 11" key="1">
    <citation type="journal article" date="2015" name="Genome Announc.">
        <title>Draft Genome Sequence of Clostridium tyrobutyricum Strain DIVETGP, Isolated from Cow's Milk for Grana Padano Production.</title>
        <authorList>
            <person name="Soggiu A."/>
            <person name="Piras C."/>
            <person name="Gaiarsa S."/>
            <person name="Sassera D."/>
            <person name="Roncada P."/>
            <person name="Bendixen E."/>
            <person name="Brasca M."/>
            <person name="Bonizzi L."/>
        </authorList>
    </citation>
    <scope>NUCLEOTIDE SEQUENCE [LARGE SCALE GENOMIC DNA]</scope>
    <source>
        <strain evidence="10 11">DIVETGP</strain>
    </source>
</reference>
<dbReference type="Pfam" id="PF01643">
    <property type="entry name" value="Acyl-ACP_TE"/>
    <property type="match status" value="1"/>
</dbReference>
<evidence type="ECO:0000256" key="5">
    <source>
        <dbReference type="ARBA" id="ARBA00022946"/>
    </source>
</evidence>
<feature type="domain" description="Acyl-ACP thioesterase-like C-terminal" evidence="9">
    <location>
        <begin position="154"/>
        <end position="248"/>
    </location>
</feature>
<dbReference type="Gene3D" id="3.10.129.10">
    <property type="entry name" value="Hotdog Thioesterase"/>
    <property type="match status" value="1"/>
</dbReference>
<evidence type="ECO:0000256" key="4">
    <source>
        <dbReference type="ARBA" id="ARBA00022832"/>
    </source>
</evidence>
<dbReference type="GO" id="GO:0000036">
    <property type="term" value="F:acyl carrier activity"/>
    <property type="evidence" value="ECO:0007669"/>
    <property type="project" value="TreeGrafter"/>
</dbReference>
<evidence type="ECO:0000256" key="3">
    <source>
        <dbReference type="ARBA" id="ARBA00022801"/>
    </source>
</evidence>
<dbReference type="GeneID" id="29418944"/>
<keyword evidence="11" id="KW-1185">Reference proteome</keyword>
<sequence length="253" mass="29998">MNKVVSEKEFEINYYEVDFKKQLLITSLMNYFDDVATKQSEDIGGGLDYMRNKGIAWVLYKWDITIKRYPMFRERIKVRTSSYSLKKFYGYRTFEVFDKNNDVICSANSVWLLIDINKRRAKRITEDIYKMYGLTEKDNKPLIIENVRLPEKFDFERHFDVRYSDIDTNNHVNNVKYVDWAIETVPIDIVLNYSLENLNITYKKEAVYGENVKSSTKVQKTDCGYIGLHKISDNSDKELCVIKTVWKNKYPPA</sequence>
<dbReference type="InterPro" id="IPR029069">
    <property type="entry name" value="HotDog_dom_sf"/>
</dbReference>
<protein>
    <submittedName>
        <fullName evidence="10">Acyl-acyl carrier protein thioesterase</fullName>
        <ecNumber evidence="10">3.1.2.14</ecNumber>
    </submittedName>
</protein>
<organism evidence="10 11">
    <name type="scientific">Clostridium tyrobutyricum DIVETGP</name>
    <dbReference type="NCBI Taxonomy" id="1408889"/>
    <lineage>
        <taxon>Bacteria</taxon>
        <taxon>Bacillati</taxon>
        <taxon>Bacillota</taxon>
        <taxon>Clostridia</taxon>
        <taxon>Eubacteriales</taxon>
        <taxon>Clostridiaceae</taxon>
        <taxon>Clostridium</taxon>
    </lineage>
</organism>
<dbReference type="InterPro" id="IPR002864">
    <property type="entry name" value="Acyl-ACP_thioesterase_NHD"/>
</dbReference>
<dbReference type="EC" id="3.1.2.14" evidence="10"/>